<feature type="region of interest" description="Disordered" evidence="1">
    <location>
        <begin position="226"/>
        <end position="262"/>
    </location>
</feature>
<protein>
    <submittedName>
        <fullName evidence="2">Uncharacterized protein</fullName>
    </submittedName>
</protein>
<evidence type="ECO:0000313" key="3">
    <source>
        <dbReference type="Proteomes" id="UP000054481"/>
    </source>
</evidence>
<dbReference type="OrthoDB" id="10255128at2759"/>
<dbReference type="InterPro" id="IPR036412">
    <property type="entry name" value="HAD-like_sf"/>
</dbReference>
<proteinExistence type="predicted"/>
<sequence length="285" mass="31545">MRQGLRPNLPKGLIRAVAQQATARPRPGMHLIFDFDGTITERDTIGELVRSAIAWQRGRGRDGRELQAAWDSAVRAYADEHHDYATRYAPPQDERTTVGDEAAYLAGMRPSEERSLDRVGQTGVFAGMTAGDLFRLGAEAVGAGHIRIRRGFAEALALAAQRGWRTDVVSVNWSRDFIRTHPAASPVVPRPRHHVGGQASRRAGPDGWPRRRRALLWRLADRSRVPAVRTRNRRGGGQGRVPPSSGSGPRHGRASPQRRGVVAHKVCSWLGTRFSTSPEQRHPRP</sequence>
<reference evidence="2 3" key="1">
    <citation type="journal article" date="2014" name="Genome Biol. Evol.">
        <title>Comparative genomics and transcriptomics analyses reveal divergent lifestyle features of nematode endoparasitic fungus Hirsutella minnesotensis.</title>
        <authorList>
            <person name="Lai Y."/>
            <person name="Liu K."/>
            <person name="Zhang X."/>
            <person name="Zhang X."/>
            <person name="Li K."/>
            <person name="Wang N."/>
            <person name="Shu C."/>
            <person name="Wu Y."/>
            <person name="Wang C."/>
            <person name="Bushley K.E."/>
            <person name="Xiang M."/>
            <person name="Liu X."/>
        </authorList>
    </citation>
    <scope>NUCLEOTIDE SEQUENCE [LARGE SCALE GENOMIC DNA]</scope>
    <source>
        <strain evidence="2 3">3608</strain>
    </source>
</reference>
<dbReference type="InterPro" id="IPR050849">
    <property type="entry name" value="HAD-like_hydrolase_phosphatase"/>
</dbReference>
<dbReference type="SUPFAM" id="SSF56784">
    <property type="entry name" value="HAD-like"/>
    <property type="match status" value="1"/>
</dbReference>
<evidence type="ECO:0000313" key="2">
    <source>
        <dbReference type="EMBL" id="KJZ72639.1"/>
    </source>
</evidence>
<name>A0A0F8A3Y5_9HYPO</name>
<dbReference type="PANTHER" id="PTHR28181">
    <property type="entry name" value="UPF0655 PROTEIN YCR015C"/>
    <property type="match status" value="1"/>
</dbReference>
<feature type="region of interest" description="Disordered" evidence="1">
    <location>
        <begin position="183"/>
        <end position="207"/>
    </location>
</feature>
<keyword evidence="3" id="KW-1185">Reference proteome</keyword>
<dbReference type="Gene3D" id="3.40.50.1000">
    <property type="entry name" value="HAD superfamily/HAD-like"/>
    <property type="match status" value="1"/>
</dbReference>
<accession>A0A0F8A3Y5</accession>
<dbReference type="Proteomes" id="UP000054481">
    <property type="component" value="Unassembled WGS sequence"/>
</dbReference>
<organism evidence="2 3">
    <name type="scientific">Hirsutella minnesotensis 3608</name>
    <dbReference type="NCBI Taxonomy" id="1043627"/>
    <lineage>
        <taxon>Eukaryota</taxon>
        <taxon>Fungi</taxon>
        <taxon>Dikarya</taxon>
        <taxon>Ascomycota</taxon>
        <taxon>Pezizomycotina</taxon>
        <taxon>Sordariomycetes</taxon>
        <taxon>Hypocreomycetidae</taxon>
        <taxon>Hypocreales</taxon>
        <taxon>Ophiocordycipitaceae</taxon>
        <taxon>Hirsutella</taxon>
    </lineage>
</organism>
<gene>
    <name evidence="2" type="ORF">HIM_07998</name>
</gene>
<dbReference type="InterPro" id="IPR023214">
    <property type="entry name" value="HAD_sf"/>
</dbReference>
<dbReference type="PANTHER" id="PTHR28181:SF1">
    <property type="entry name" value="COLD TOLERANCE PROTEIN 1"/>
    <property type="match status" value="1"/>
</dbReference>
<dbReference type="AlphaFoldDB" id="A0A0F8A3Y5"/>
<evidence type="ECO:0000256" key="1">
    <source>
        <dbReference type="SAM" id="MobiDB-lite"/>
    </source>
</evidence>
<dbReference type="EMBL" id="KQ030544">
    <property type="protein sequence ID" value="KJZ72639.1"/>
    <property type="molecule type" value="Genomic_DNA"/>
</dbReference>